<protein>
    <recommendedName>
        <fullName evidence="7">Ubiquitin-like domain-containing protein</fullName>
    </recommendedName>
</protein>
<dbReference type="GO" id="GO:0016020">
    <property type="term" value="C:membrane"/>
    <property type="evidence" value="ECO:0007669"/>
    <property type="project" value="UniProtKB-SubCell"/>
</dbReference>
<evidence type="ECO:0000313" key="8">
    <source>
        <dbReference type="EMBL" id="KAK4453124.1"/>
    </source>
</evidence>
<evidence type="ECO:0000259" key="7">
    <source>
        <dbReference type="Pfam" id="PF00240"/>
    </source>
</evidence>
<evidence type="ECO:0000256" key="5">
    <source>
        <dbReference type="SAM" id="MobiDB-lite"/>
    </source>
</evidence>
<feature type="transmembrane region" description="Helical" evidence="6">
    <location>
        <begin position="481"/>
        <end position="506"/>
    </location>
</feature>
<evidence type="ECO:0000256" key="2">
    <source>
        <dbReference type="ARBA" id="ARBA00022692"/>
    </source>
</evidence>
<dbReference type="InterPro" id="IPR039751">
    <property type="entry name" value="HERPUD1/2"/>
</dbReference>
<keyword evidence="3 6" id="KW-1133">Transmembrane helix</keyword>
<feature type="compositionally biased region" description="Polar residues" evidence="5">
    <location>
        <begin position="354"/>
        <end position="364"/>
    </location>
</feature>
<keyword evidence="4 6" id="KW-0472">Membrane</keyword>
<reference evidence="8" key="1">
    <citation type="journal article" date="2023" name="Mol. Phylogenet. Evol.">
        <title>Genome-scale phylogeny and comparative genomics of the fungal order Sordariales.</title>
        <authorList>
            <person name="Hensen N."/>
            <person name="Bonometti L."/>
            <person name="Westerberg I."/>
            <person name="Brannstrom I.O."/>
            <person name="Guillou S."/>
            <person name="Cros-Aarteil S."/>
            <person name="Calhoun S."/>
            <person name="Haridas S."/>
            <person name="Kuo A."/>
            <person name="Mondo S."/>
            <person name="Pangilinan J."/>
            <person name="Riley R."/>
            <person name="LaButti K."/>
            <person name="Andreopoulos B."/>
            <person name="Lipzen A."/>
            <person name="Chen C."/>
            <person name="Yan M."/>
            <person name="Daum C."/>
            <person name="Ng V."/>
            <person name="Clum A."/>
            <person name="Steindorff A."/>
            <person name="Ohm R.A."/>
            <person name="Martin F."/>
            <person name="Silar P."/>
            <person name="Natvig D.O."/>
            <person name="Lalanne C."/>
            <person name="Gautier V."/>
            <person name="Ament-Velasquez S.L."/>
            <person name="Kruys A."/>
            <person name="Hutchinson M.I."/>
            <person name="Powell A.J."/>
            <person name="Barry K."/>
            <person name="Miller A.N."/>
            <person name="Grigoriev I.V."/>
            <person name="Debuchy R."/>
            <person name="Gladieux P."/>
            <person name="Hiltunen Thoren M."/>
            <person name="Johannesson H."/>
        </authorList>
    </citation>
    <scope>NUCLEOTIDE SEQUENCE</scope>
    <source>
        <strain evidence="8">PSN243</strain>
    </source>
</reference>
<evidence type="ECO:0000313" key="9">
    <source>
        <dbReference type="Proteomes" id="UP001321760"/>
    </source>
</evidence>
<feature type="compositionally biased region" description="Low complexity" evidence="5">
    <location>
        <begin position="670"/>
        <end position="681"/>
    </location>
</feature>
<feature type="compositionally biased region" description="Low complexity" evidence="5">
    <location>
        <begin position="647"/>
        <end position="661"/>
    </location>
</feature>
<dbReference type="AlphaFoldDB" id="A0AAV9GW06"/>
<evidence type="ECO:0000256" key="3">
    <source>
        <dbReference type="ARBA" id="ARBA00022989"/>
    </source>
</evidence>
<sequence>MSDADAQTGDAQPSHDSMPLTANLQIVSPTEGVGTLVFSAVPHNTTVRQLKEKIRDTLSTRPTDDQQRLIHRGRLLARDGDTLRDVFSEDLLRTGEQLTLHLVLRDAANHQAPAPVPSTTTPLRNQSPAAGPRAHLQHQHMLYRQHHAAMQQMHQQQQHQQQQNMLQWMNQLQREGAYRQGLTPQRDAAAATHSPQDPAAGQPSVPDHTGGRNSPAFPMPTHTVVREGIGPNGQYWRMTVNETVTSASAIPIVPQHSGPAASPRLGPLSPADIANIMRGADATQATQTITNAMHRSASGASLANMANLANLNGPIQPIQPGVTTPLFPGTPRYASRTATPDPAVRPVPHHAPPQNSTPNAQASPQPEVYILSSPTGPRGLLIHNSSEMYVTPSAHRQPNPLQFNTLAQPLRPQVPMFPPAWSSGVQLPQQQPHQRQAQGGGAVPLLGHNQAAPIGVGVRARQQQVAQQVPVRPLHPNNPGAGAFVAAAWPHLWLLIRLVVFVWWFTSNDPSWSRWLTIVALAIFVFVLNTGMLNGLANQAWEPFRQHLEGLIPLAAPNQQPQPPAQQPAPQPGAAPTEPNPAHTAARLVAERRRANENWLLDHVRRVERASLLFLASIAPGVAERHIAHLEAQERAERQRREAEEAAATAAAAAAAAAEAENGVEGEQVANEAAPAGQPAALDEPNLIEI</sequence>
<feature type="region of interest" description="Disordered" evidence="5">
    <location>
        <begin position="182"/>
        <end position="228"/>
    </location>
</feature>
<dbReference type="EMBL" id="MU865921">
    <property type="protein sequence ID" value="KAK4453124.1"/>
    <property type="molecule type" value="Genomic_DNA"/>
</dbReference>
<organism evidence="8 9">
    <name type="scientific">Podospora aff. communis PSN243</name>
    <dbReference type="NCBI Taxonomy" id="3040156"/>
    <lineage>
        <taxon>Eukaryota</taxon>
        <taxon>Fungi</taxon>
        <taxon>Dikarya</taxon>
        <taxon>Ascomycota</taxon>
        <taxon>Pezizomycotina</taxon>
        <taxon>Sordariomycetes</taxon>
        <taxon>Sordariomycetidae</taxon>
        <taxon>Sordariales</taxon>
        <taxon>Podosporaceae</taxon>
        <taxon>Podospora</taxon>
    </lineage>
</organism>
<dbReference type="PANTHER" id="PTHR12943:SF27">
    <property type="entry name" value="HOMOCYSTEINE-INDUCED ENDOPLASMIC RETICULUM PROTEIN, ISOFORM A"/>
    <property type="match status" value="1"/>
</dbReference>
<feature type="compositionally biased region" description="Polar residues" evidence="5">
    <location>
        <begin position="117"/>
        <end position="128"/>
    </location>
</feature>
<dbReference type="InterPro" id="IPR000626">
    <property type="entry name" value="Ubiquitin-like_dom"/>
</dbReference>
<proteinExistence type="predicted"/>
<evidence type="ECO:0000256" key="6">
    <source>
        <dbReference type="SAM" id="Phobius"/>
    </source>
</evidence>
<evidence type="ECO:0000256" key="4">
    <source>
        <dbReference type="ARBA" id="ARBA00023136"/>
    </source>
</evidence>
<gene>
    <name evidence="8" type="ORF">QBC34DRAFT_434958</name>
</gene>
<dbReference type="PANTHER" id="PTHR12943">
    <property type="entry name" value="HOMOCYSTEINE-RESPONSIVE ENDOPLASMIC RETICULUM-RESIDENT UNIQUITIN-LIKE DOMAIN HERPUD PROTEIN FAMILY MEMBER"/>
    <property type="match status" value="1"/>
</dbReference>
<feature type="region of interest" description="Disordered" evidence="5">
    <location>
        <begin position="113"/>
        <end position="136"/>
    </location>
</feature>
<feature type="region of interest" description="Disordered" evidence="5">
    <location>
        <begin position="647"/>
        <end position="690"/>
    </location>
</feature>
<keyword evidence="9" id="KW-1185">Reference proteome</keyword>
<dbReference type="Proteomes" id="UP001321760">
    <property type="component" value="Unassembled WGS sequence"/>
</dbReference>
<feature type="region of interest" description="Disordered" evidence="5">
    <location>
        <begin position="555"/>
        <end position="582"/>
    </location>
</feature>
<reference evidence="8" key="2">
    <citation type="submission" date="2023-05" db="EMBL/GenBank/DDBJ databases">
        <authorList>
            <consortium name="Lawrence Berkeley National Laboratory"/>
            <person name="Steindorff A."/>
            <person name="Hensen N."/>
            <person name="Bonometti L."/>
            <person name="Westerberg I."/>
            <person name="Brannstrom I.O."/>
            <person name="Guillou S."/>
            <person name="Cros-Aarteil S."/>
            <person name="Calhoun S."/>
            <person name="Haridas S."/>
            <person name="Kuo A."/>
            <person name="Mondo S."/>
            <person name="Pangilinan J."/>
            <person name="Riley R."/>
            <person name="Labutti K."/>
            <person name="Andreopoulos B."/>
            <person name="Lipzen A."/>
            <person name="Chen C."/>
            <person name="Yanf M."/>
            <person name="Daum C."/>
            <person name="Ng V."/>
            <person name="Clum A."/>
            <person name="Ohm R."/>
            <person name="Martin F."/>
            <person name="Silar P."/>
            <person name="Natvig D."/>
            <person name="Lalanne C."/>
            <person name="Gautier V."/>
            <person name="Ament-Velasquez S.L."/>
            <person name="Kruys A."/>
            <person name="Hutchinson M.I."/>
            <person name="Powell A.J."/>
            <person name="Barry K."/>
            <person name="Miller A.N."/>
            <person name="Grigoriev I.V."/>
            <person name="Debuchy R."/>
            <person name="Gladieux P."/>
            <person name="Thoren M.H."/>
            <person name="Johannesson H."/>
        </authorList>
    </citation>
    <scope>NUCLEOTIDE SEQUENCE</scope>
    <source>
        <strain evidence="8">PSN243</strain>
    </source>
</reference>
<name>A0AAV9GW06_9PEZI</name>
<dbReference type="Gene3D" id="3.10.20.90">
    <property type="entry name" value="Phosphatidylinositol 3-kinase Catalytic Subunit, Chain A, domain 1"/>
    <property type="match status" value="1"/>
</dbReference>
<feature type="compositionally biased region" description="Pro residues" evidence="5">
    <location>
        <begin position="560"/>
        <end position="573"/>
    </location>
</feature>
<dbReference type="Pfam" id="PF00240">
    <property type="entry name" value="ubiquitin"/>
    <property type="match status" value="1"/>
</dbReference>
<keyword evidence="2 6" id="KW-0812">Transmembrane</keyword>
<dbReference type="GO" id="GO:0030968">
    <property type="term" value="P:endoplasmic reticulum unfolded protein response"/>
    <property type="evidence" value="ECO:0007669"/>
    <property type="project" value="TreeGrafter"/>
</dbReference>
<comment type="subcellular location">
    <subcellularLocation>
        <location evidence="1">Membrane</location>
    </subcellularLocation>
</comment>
<feature type="transmembrane region" description="Helical" evidence="6">
    <location>
        <begin position="512"/>
        <end position="537"/>
    </location>
</feature>
<dbReference type="InterPro" id="IPR029071">
    <property type="entry name" value="Ubiquitin-like_domsf"/>
</dbReference>
<evidence type="ECO:0000256" key="1">
    <source>
        <dbReference type="ARBA" id="ARBA00004370"/>
    </source>
</evidence>
<dbReference type="SUPFAM" id="SSF54236">
    <property type="entry name" value="Ubiquitin-like"/>
    <property type="match status" value="1"/>
</dbReference>
<comment type="caution">
    <text evidence="8">The sequence shown here is derived from an EMBL/GenBank/DDBJ whole genome shotgun (WGS) entry which is preliminary data.</text>
</comment>
<feature type="domain" description="Ubiquitin-like" evidence="7">
    <location>
        <begin position="40"/>
        <end position="86"/>
    </location>
</feature>
<accession>A0AAV9GW06</accession>
<feature type="region of interest" description="Disordered" evidence="5">
    <location>
        <begin position="322"/>
        <end position="376"/>
    </location>
</feature>